<dbReference type="AlphaFoldDB" id="A0A4Y8LUC1"/>
<keyword evidence="1" id="KW-0489">Methyltransferase</keyword>
<dbReference type="SUPFAM" id="SSF53335">
    <property type="entry name" value="S-adenosyl-L-methionine-dependent methyltransferases"/>
    <property type="match status" value="1"/>
</dbReference>
<evidence type="ECO:0000313" key="1">
    <source>
        <dbReference type="EMBL" id="TFE25040.1"/>
    </source>
</evidence>
<dbReference type="GO" id="GO:0032259">
    <property type="term" value="P:methylation"/>
    <property type="evidence" value="ECO:0007669"/>
    <property type="project" value="UniProtKB-KW"/>
</dbReference>
<dbReference type="GO" id="GO:0008168">
    <property type="term" value="F:methyltransferase activity"/>
    <property type="evidence" value="ECO:0007669"/>
    <property type="project" value="UniProtKB-KW"/>
</dbReference>
<organism evidence="1 2">
    <name type="scientific">Cohnella luojiensis</name>
    <dbReference type="NCBI Taxonomy" id="652876"/>
    <lineage>
        <taxon>Bacteria</taxon>
        <taxon>Bacillati</taxon>
        <taxon>Bacillota</taxon>
        <taxon>Bacilli</taxon>
        <taxon>Bacillales</taxon>
        <taxon>Paenibacillaceae</taxon>
        <taxon>Cohnella</taxon>
    </lineage>
</organism>
<dbReference type="InterPro" id="IPR029063">
    <property type="entry name" value="SAM-dependent_MTases_sf"/>
</dbReference>
<sequence length="232" mass="26638">MNRFWEKAIKPIILSTKPKIIVEIGSLSGESTFKLLDYCKYCGAQTIIIEPMPLFDVHALQQNYGNAAKVMQMFSLEALPKIDKYDLLLIDGDHNWYTVYNELKLAEKMAERTGRFPIIVLHDTDWPYGRRDMYYFPESIPEEMRKPCALRGLEPGRSELLESGGMNCTVYNALYEYGEQNGVLTAVEDFMRESHFKLKYYQLYSNNGLGIIVPDDSPHHSIINYIVATSGL</sequence>
<dbReference type="Proteomes" id="UP000297900">
    <property type="component" value="Unassembled WGS sequence"/>
</dbReference>
<dbReference type="OrthoDB" id="2469560at2"/>
<evidence type="ECO:0000313" key="2">
    <source>
        <dbReference type="Proteomes" id="UP000297900"/>
    </source>
</evidence>
<proteinExistence type="predicted"/>
<dbReference type="Pfam" id="PF13578">
    <property type="entry name" value="Methyltransf_24"/>
    <property type="match status" value="1"/>
</dbReference>
<reference evidence="1 2" key="1">
    <citation type="submission" date="2019-03" db="EMBL/GenBank/DDBJ databases">
        <title>Cohnella endophytica sp. nov., a novel endophytic bacterium isolated from bark of Sonneratia apetala.</title>
        <authorList>
            <person name="Tuo L."/>
        </authorList>
    </citation>
    <scope>NUCLEOTIDE SEQUENCE [LARGE SCALE GENOMIC DNA]</scope>
    <source>
        <strain evidence="1 2">CCTCC AB 208254</strain>
    </source>
</reference>
<dbReference type="EMBL" id="SOMN01000021">
    <property type="protein sequence ID" value="TFE25040.1"/>
    <property type="molecule type" value="Genomic_DNA"/>
</dbReference>
<protein>
    <submittedName>
        <fullName evidence="1">Class I SAM-dependent methyltransferase</fullName>
    </submittedName>
</protein>
<gene>
    <name evidence="1" type="ORF">E2980_14535</name>
</gene>
<dbReference type="Gene3D" id="3.40.50.150">
    <property type="entry name" value="Vaccinia Virus protein VP39"/>
    <property type="match status" value="1"/>
</dbReference>
<keyword evidence="1" id="KW-0808">Transferase</keyword>
<accession>A0A4Y8LUC1</accession>
<name>A0A4Y8LUC1_9BACL</name>
<comment type="caution">
    <text evidence="1">The sequence shown here is derived from an EMBL/GenBank/DDBJ whole genome shotgun (WGS) entry which is preliminary data.</text>
</comment>
<keyword evidence="2" id="KW-1185">Reference proteome</keyword>